<dbReference type="Gene3D" id="2.60.200.40">
    <property type="match status" value="1"/>
</dbReference>
<name>A0A2S9JX70_9HYPH</name>
<dbReference type="GO" id="GO:0005524">
    <property type="term" value="F:ATP binding"/>
    <property type="evidence" value="ECO:0007669"/>
    <property type="project" value="UniProtKB-KW"/>
</dbReference>
<evidence type="ECO:0000256" key="2">
    <source>
        <dbReference type="ARBA" id="ARBA00022741"/>
    </source>
</evidence>
<dbReference type="EMBL" id="PVBT01000001">
    <property type="protein sequence ID" value="PRD57812.1"/>
    <property type="molecule type" value="Genomic_DNA"/>
</dbReference>
<evidence type="ECO:0000256" key="1">
    <source>
        <dbReference type="ARBA" id="ARBA00022679"/>
    </source>
</evidence>
<dbReference type="InterPro" id="IPR045540">
    <property type="entry name" value="YegS/DAGK_C"/>
</dbReference>
<keyword evidence="7" id="KW-1185">Reference proteome</keyword>
<evidence type="ECO:0000259" key="5">
    <source>
        <dbReference type="PROSITE" id="PS50146"/>
    </source>
</evidence>
<reference evidence="6 7" key="1">
    <citation type="submission" date="2018-02" db="EMBL/GenBank/DDBJ databases">
        <title>The draft genome of Phyllobacterium myrsinacearum DSM5892.</title>
        <authorList>
            <person name="Li L."/>
            <person name="Liu L."/>
            <person name="Zhang X."/>
            <person name="Wang T."/>
        </authorList>
    </citation>
    <scope>NUCLEOTIDE SEQUENCE [LARGE SCALE GENOMIC DNA]</scope>
    <source>
        <strain evidence="6 7">DSM 5892</strain>
    </source>
</reference>
<keyword evidence="2" id="KW-0547">Nucleotide-binding</keyword>
<accession>A0A2S9JX70</accession>
<dbReference type="NCBIfam" id="TIGR00147">
    <property type="entry name" value="YegS/Rv2252/BmrU family lipid kinase"/>
    <property type="match status" value="1"/>
</dbReference>
<dbReference type="Pfam" id="PF00781">
    <property type="entry name" value="DAGK_cat"/>
    <property type="match status" value="1"/>
</dbReference>
<organism evidence="6 7">
    <name type="scientific">Phyllobacterium myrsinacearum</name>
    <dbReference type="NCBI Taxonomy" id="28101"/>
    <lineage>
        <taxon>Bacteria</taxon>
        <taxon>Pseudomonadati</taxon>
        <taxon>Pseudomonadota</taxon>
        <taxon>Alphaproteobacteria</taxon>
        <taxon>Hyphomicrobiales</taxon>
        <taxon>Phyllobacteriaceae</taxon>
        <taxon>Phyllobacterium</taxon>
    </lineage>
</organism>
<feature type="domain" description="DAGKc" evidence="5">
    <location>
        <begin position="51"/>
        <end position="178"/>
    </location>
</feature>
<keyword evidence="1" id="KW-0808">Transferase</keyword>
<protein>
    <submittedName>
        <fullName evidence="6">Lipid kinase</fullName>
    </submittedName>
</protein>
<dbReference type="InterPro" id="IPR050187">
    <property type="entry name" value="Lipid_Phosphate_FormReg"/>
</dbReference>
<evidence type="ECO:0000313" key="6">
    <source>
        <dbReference type="EMBL" id="PRD57812.1"/>
    </source>
</evidence>
<dbReference type="Gene3D" id="3.40.50.10330">
    <property type="entry name" value="Probable inorganic polyphosphate/atp-NAD kinase, domain 1"/>
    <property type="match status" value="1"/>
</dbReference>
<dbReference type="GO" id="GO:0016301">
    <property type="term" value="F:kinase activity"/>
    <property type="evidence" value="ECO:0007669"/>
    <property type="project" value="UniProtKB-KW"/>
</dbReference>
<dbReference type="SUPFAM" id="SSF111331">
    <property type="entry name" value="NAD kinase/diacylglycerol kinase-like"/>
    <property type="match status" value="1"/>
</dbReference>
<dbReference type="InterPro" id="IPR001206">
    <property type="entry name" value="Diacylglycerol_kinase_cat_dom"/>
</dbReference>
<keyword evidence="4" id="KW-0067">ATP-binding</keyword>
<gene>
    <name evidence="6" type="ORF">C5750_01250</name>
</gene>
<dbReference type="Proteomes" id="UP000238563">
    <property type="component" value="Unassembled WGS sequence"/>
</dbReference>
<evidence type="ECO:0000256" key="3">
    <source>
        <dbReference type="ARBA" id="ARBA00022777"/>
    </source>
</evidence>
<dbReference type="SMART" id="SM00046">
    <property type="entry name" value="DAGKc"/>
    <property type="match status" value="1"/>
</dbReference>
<comment type="caution">
    <text evidence="6">The sequence shown here is derived from an EMBL/GenBank/DDBJ whole genome shotgun (WGS) entry which is preliminary data.</text>
</comment>
<dbReference type="OrthoDB" id="142078at2"/>
<dbReference type="PANTHER" id="PTHR12358">
    <property type="entry name" value="SPHINGOSINE KINASE"/>
    <property type="match status" value="1"/>
</dbReference>
<proteinExistence type="predicted"/>
<dbReference type="InterPro" id="IPR005218">
    <property type="entry name" value="Diacylglycerol/lipid_kinase"/>
</dbReference>
<dbReference type="AlphaFoldDB" id="A0A2S9JX70"/>
<evidence type="ECO:0000313" key="7">
    <source>
        <dbReference type="Proteomes" id="UP000238563"/>
    </source>
</evidence>
<evidence type="ECO:0000256" key="4">
    <source>
        <dbReference type="ARBA" id="ARBA00022840"/>
    </source>
</evidence>
<dbReference type="InterPro" id="IPR017438">
    <property type="entry name" value="ATP-NAD_kinase_N"/>
</dbReference>
<dbReference type="GO" id="GO:0008654">
    <property type="term" value="P:phospholipid biosynthetic process"/>
    <property type="evidence" value="ECO:0007669"/>
    <property type="project" value="InterPro"/>
</dbReference>
<dbReference type="PROSITE" id="PS50146">
    <property type="entry name" value="DAGK"/>
    <property type="match status" value="1"/>
</dbReference>
<dbReference type="InterPro" id="IPR016064">
    <property type="entry name" value="NAD/diacylglycerol_kinase_sf"/>
</dbReference>
<keyword evidence="3 6" id="KW-0418">Kinase</keyword>
<dbReference type="NCBIfam" id="NF009604">
    <property type="entry name" value="PRK13057.1"/>
    <property type="match status" value="1"/>
</dbReference>
<dbReference type="PANTHER" id="PTHR12358:SF54">
    <property type="entry name" value="SPHINGOSINE KINASE RELATED PROTEIN"/>
    <property type="match status" value="1"/>
</dbReference>
<sequence length="349" mass="37821">MHCRKDDPNCVALATGKIHRAAAWHCLVSPQIKPHLRRTANRSTSLLTPAKPPRRALFIVNPNARSGRKPIDPIRKALETGGLTLVDAAPDKDESISDVIRRMRDACDLVIIGGGDGTLNAAAAGLVETGLPLGVLPLGTANDFARTIGLPPVPLKAAELILSSEPRPIDLGEVNGNLFFNVASIGFSAELAAELTEKAKKRWGKLGYAIVAARLLARSRLFTAYVEHDGSVETIRTMQVSVGNGRHYGGGMTVEETATADDGRLDFYSLEVDHWWRLLGLLPSLRKGTHGRWNDVRAFQTTQVTIKTSKPRAVNTDGDLTTWTPAHFRIREKAIRVFAPATPARAASV</sequence>
<dbReference type="Pfam" id="PF19279">
    <property type="entry name" value="YegS_C"/>
    <property type="match status" value="1"/>
</dbReference>